<evidence type="ECO:0000313" key="4">
    <source>
        <dbReference type="EMBL" id="MDF3289436.1"/>
    </source>
</evidence>
<name>A0ABT5ZID0_9ACTN</name>
<dbReference type="Pfam" id="PF00931">
    <property type="entry name" value="NB-ARC"/>
    <property type="match status" value="1"/>
</dbReference>
<dbReference type="Gene3D" id="3.40.50.300">
    <property type="entry name" value="P-loop containing nucleotide triphosphate hydrolases"/>
    <property type="match status" value="1"/>
</dbReference>
<accession>A0ABT5ZID0</accession>
<dbReference type="RefSeq" id="WP_276093002.1">
    <property type="nucleotide sequence ID" value="NZ_JARJBC010000004.1"/>
</dbReference>
<feature type="domain" description="TIR" evidence="3">
    <location>
        <begin position="14"/>
        <end position="131"/>
    </location>
</feature>
<protein>
    <submittedName>
        <fullName evidence="4">FxSxx-COOH system tetratricopeptide repeat protein</fullName>
    </submittedName>
</protein>
<dbReference type="InterPro" id="IPR002182">
    <property type="entry name" value="NB-ARC"/>
</dbReference>
<dbReference type="Pfam" id="PF13424">
    <property type="entry name" value="TPR_12"/>
    <property type="match status" value="2"/>
</dbReference>
<evidence type="ECO:0000259" key="3">
    <source>
        <dbReference type="Pfam" id="PF13676"/>
    </source>
</evidence>
<dbReference type="InterPro" id="IPR000157">
    <property type="entry name" value="TIR_dom"/>
</dbReference>
<sequence>MAERTQVGGPREHFTISYAGFNRPWAAWIAHRLERQGHGTAMLRWDPPVDMPLTEALDNLLTAPGRVLLVLDDWYFSLGPRTDAEWTEALHAVVPANVERFAAVSVATRALPPTAAPLSPVDLRDLDAREAHRRIMRRLGLDGERTAPDAEPDPAAPRFPNDPPAVWSLPRRNVRFTGRDTVLEALHERFAADGRGGARCSLRGISGVGKSQIAAEYAHRFSNDYDIVWWVSAAFRATAREQFAALAPRLGLETGTELGDRIRAVQEALRTGRPYRKWLVVFDSADDMEQIEDLLPEGNGHVLLTTLTQDWAATGTVSEIEVRPFERDESIAYARRRAERLTVDEADQLADAVEDLPLLLAQTSAWLSTNPMAAKDYIELIRRGSPSQIAIRISSDYSMGFQTSWSITLNTLAERSPEATELLRLFAFFAPDAIPVRLIQTARPSDLPEHLAALATDQIRWHTALRRLSESTAVRMDYVETPEQDPTVDTVQMHRLYHGFLLSNLSETERDELSATACRVLAGADPRSPGDTREWARYAELIPHLETSGALDSTEPDVRQLILNCLNYLKLRGENSIALRLCELTVPRWRAALPRHDPALLELSRVHANMLRRCGRYREAEALGRAAVEELAAVREPGDPELLWAQNSLGGSMMALGSYEEARALYAASVEVYTRLLGEEAPRTQQDRGNLALALGLLGRYQEALDLHAVNLRIRERLLHPRHHLTLHSGLQYAWMLRLLGRYAEAMSRQEQNVRVHRQIMDQFNPQTMRAELNLALCMRRTGLVPAAEALMRSVVERFQQTQGPRHPDTLMVQADYATLLRAHGDLDQARELSTAVAERYRGLVGEDHPYAIGTLGNVGLVMWEYGERGEALANAERAWHDMAAAVGQDHPWTLGCALNTSGARNLAGDEEGAARVSRENLERAKSALGDTHPLTLSCKAALADDLRSLRRTQEAAKLEGEALQQLADTLGAQHPHTMSVRRRERPYWDFEPQPN</sequence>
<gene>
    <name evidence="4" type="primary">fxsT</name>
    <name evidence="4" type="ORF">P3G67_09325</name>
</gene>
<reference evidence="4 5" key="1">
    <citation type="submission" date="2023-03" db="EMBL/GenBank/DDBJ databases">
        <title>Draft genome sequence of Streptomyces sp. RB6PN23 isolated from peat swamp forest in Thailand.</title>
        <authorList>
            <person name="Klaysubun C."/>
            <person name="Duangmal K."/>
        </authorList>
    </citation>
    <scope>NUCLEOTIDE SEQUENCE [LARGE SCALE GENOMIC DNA]</scope>
    <source>
        <strain evidence="4 5">RB6PN23</strain>
    </source>
</reference>
<dbReference type="Gene3D" id="1.25.40.10">
    <property type="entry name" value="Tetratricopeptide repeat domain"/>
    <property type="match status" value="2"/>
</dbReference>
<dbReference type="EMBL" id="JARJBC010000004">
    <property type="protein sequence ID" value="MDF3289436.1"/>
    <property type="molecule type" value="Genomic_DNA"/>
</dbReference>
<evidence type="ECO:0000256" key="1">
    <source>
        <dbReference type="SAM" id="MobiDB-lite"/>
    </source>
</evidence>
<feature type="region of interest" description="Disordered" evidence="1">
    <location>
        <begin position="141"/>
        <end position="164"/>
    </location>
</feature>
<dbReference type="InterPro" id="IPR053137">
    <property type="entry name" value="NLR-like"/>
</dbReference>
<evidence type="ECO:0000259" key="2">
    <source>
        <dbReference type="Pfam" id="PF00931"/>
    </source>
</evidence>
<dbReference type="Pfam" id="PF13676">
    <property type="entry name" value="TIR_2"/>
    <property type="match status" value="1"/>
</dbReference>
<dbReference type="SUPFAM" id="SSF52540">
    <property type="entry name" value="P-loop containing nucleoside triphosphate hydrolases"/>
    <property type="match status" value="1"/>
</dbReference>
<proteinExistence type="predicted"/>
<dbReference type="InterPro" id="IPR027417">
    <property type="entry name" value="P-loop_NTPase"/>
</dbReference>
<dbReference type="PANTHER" id="PTHR46082">
    <property type="entry name" value="ATP/GTP-BINDING PROTEIN-RELATED"/>
    <property type="match status" value="1"/>
</dbReference>
<dbReference type="SUPFAM" id="SSF48452">
    <property type="entry name" value="TPR-like"/>
    <property type="match status" value="3"/>
</dbReference>
<keyword evidence="5" id="KW-1185">Reference proteome</keyword>
<evidence type="ECO:0000313" key="5">
    <source>
        <dbReference type="Proteomes" id="UP001216579"/>
    </source>
</evidence>
<dbReference type="Proteomes" id="UP001216579">
    <property type="component" value="Unassembled WGS sequence"/>
</dbReference>
<organism evidence="4 5">
    <name type="scientific">Streptomyces silvisoli</name>
    <dbReference type="NCBI Taxonomy" id="3034235"/>
    <lineage>
        <taxon>Bacteria</taxon>
        <taxon>Bacillati</taxon>
        <taxon>Actinomycetota</taxon>
        <taxon>Actinomycetes</taxon>
        <taxon>Kitasatosporales</taxon>
        <taxon>Streptomycetaceae</taxon>
        <taxon>Streptomyces</taxon>
    </lineage>
</organism>
<feature type="domain" description="NB-ARC" evidence="2">
    <location>
        <begin position="182"/>
        <end position="330"/>
    </location>
</feature>
<feature type="region of interest" description="Disordered" evidence="1">
    <location>
        <begin position="973"/>
        <end position="996"/>
    </location>
</feature>
<comment type="caution">
    <text evidence="4">The sequence shown here is derived from an EMBL/GenBank/DDBJ whole genome shotgun (WGS) entry which is preliminary data.</text>
</comment>
<feature type="compositionally biased region" description="Pro residues" evidence="1">
    <location>
        <begin position="154"/>
        <end position="163"/>
    </location>
</feature>
<dbReference type="PANTHER" id="PTHR46082:SF6">
    <property type="entry name" value="AAA+ ATPASE DOMAIN-CONTAINING PROTEIN-RELATED"/>
    <property type="match status" value="1"/>
</dbReference>
<dbReference type="InterPro" id="IPR011990">
    <property type="entry name" value="TPR-like_helical_dom_sf"/>
</dbReference>
<dbReference type="NCBIfam" id="NF040586">
    <property type="entry name" value="FxSxx_TPR"/>
    <property type="match status" value="1"/>
</dbReference>
<dbReference type="Pfam" id="PF13374">
    <property type="entry name" value="TPR_10"/>
    <property type="match status" value="1"/>
</dbReference>